<dbReference type="EMBL" id="AP022588">
    <property type="protein sequence ID" value="BBY29131.1"/>
    <property type="molecule type" value="Genomic_DNA"/>
</dbReference>
<sequence>MDTVSLSVLADDQLEAARGARAGRSARTVYGGHEHELRQTLIAVAEGKRLDDHESPGEATLLVLRGRVRVAGSADDADAVECEQGDFLILPLERHNVDALEDSVLLLTVVTGTRPAIPG</sequence>
<proteinExistence type="predicted"/>
<evidence type="ECO:0000313" key="1">
    <source>
        <dbReference type="EMBL" id="BBY29131.1"/>
    </source>
</evidence>
<dbReference type="InterPro" id="IPR014710">
    <property type="entry name" value="RmlC-like_jellyroll"/>
</dbReference>
<dbReference type="AlphaFoldDB" id="A0A7I7QS02"/>
<protein>
    <submittedName>
        <fullName evidence="1">LuxR family transcriptional regulator</fullName>
    </submittedName>
</protein>
<dbReference type="KEGG" id="msei:MSEDJ_32270"/>
<keyword evidence="2" id="KW-1185">Reference proteome</keyword>
<gene>
    <name evidence="1" type="ORF">MSEDJ_32270</name>
</gene>
<name>A0A7I7QS02_9MYCO</name>
<dbReference type="PANTHER" id="PTHR37694">
    <property type="entry name" value="SLR8022 PROTEIN"/>
    <property type="match status" value="1"/>
</dbReference>
<accession>A0A7I7QS02</accession>
<dbReference type="PANTHER" id="PTHR37694:SF1">
    <property type="entry name" value="SLR8022 PROTEIN"/>
    <property type="match status" value="1"/>
</dbReference>
<dbReference type="Gene3D" id="2.60.120.10">
    <property type="entry name" value="Jelly Rolls"/>
    <property type="match status" value="1"/>
</dbReference>
<reference evidence="1 2" key="1">
    <citation type="journal article" date="2019" name="Emerg. Microbes Infect.">
        <title>Comprehensive subspecies identification of 175 nontuberculous mycobacteria species based on 7547 genomic profiles.</title>
        <authorList>
            <person name="Matsumoto Y."/>
            <person name="Kinjo T."/>
            <person name="Motooka D."/>
            <person name="Nabeya D."/>
            <person name="Jung N."/>
            <person name="Uechi K."/>
            <person name="Horii T."/>
            <person name="Iida T."/>
            <person name="Fujita J."/>
            <person name="Nakamura S."/>
        </authorList>
    </citation>
    <scope>NUCLEOTIDE SEQUENCE [LARGE SCALE GENOMIC DNA]</scope>
    <source>
        <strain evidence="1 2">JCM 17899</strain>
    </source>
</reference>
<dbReference type="Proteomes" id="UP000467193">
    <property type="component" value="Chromosome"/>
</dbReference>
<dbReference type="SUPFAM" id="SSF51182">
    <property type="entry name" value="RmlC-like cupins"/>
    <property type="match status" value="1"/>
</dbReference>
<evidence type="ECO:0000313" key="2">
    <source>
        <dbReference type="Proteomes" id="UP000467193"/>
    </source>
</evidence>
<organism evidence="1 2">
    <name type="scientific">Mycolicibacterium sediminis</name>
    <dbReference type="NCBI Taxonomy" id="1286180"/>
    <lineage>
        <taxon>Bacteria</taxon>
        <taxon>Bacillati</taxon>
        <taxon>Actinomycetota</taxon>
        <taxon>Actinomycetes</taxon>
        <taxon>Mycobacteriales</taxon>
        <taxon>Mycobacteriaceae</taxon>
        <taxon>Mycolicibacterium</taxon>
    </lineage>
</organism>
<dbReference type="RefSeq" id="WP_163797931.1">
    <property type="nucleotide sequence ID" value="NZ_AP022588.1"/>
</dbReference>
<dbReference type="InterPro" id="IPR011051">
    <property type="entry name" value="RmlC_Cupin_sf"/>
</dbReference>